<evidence type="ECO:0000313" key="1">
    <source>
        <dbReference type="EMBL" id="KAJ2977244.1"/>
    </source>
</evidence>
<accession>A0ACC1NFP8</accession>
<dbReference type="EMBL" id="JANJQO010000491">
    <property type="protein sequence ID" value="KAJ2977244.1"/>
    <property type="molecule type" value="Genomic_DNA"/>
</dbReference>
<name>A0ACC1NFP8_9HYPO</name>
<reference evidence="1" key="1">
    <citation type="submission" date="2022-08" db="EMBL/GenBank/DDBJ databases">
        <title>Genome Sequence of Lecanicillium fungicola.</title>
        <authorList>
            <person name="Buettner E."/>
        </authorList>
    </citation>
    <scope>NUCLEOTIDE SEQUENCE</scope>
    <source>
        <strain evidence="1">Babe33</strain>
    </source>
</reference>
<sequence length="296" mass="31509">MGFKVASLWRAPELNPVSGKARTIPALNPLDRHGRAFFFSWLGFMVAFLSWYAFPPLLTLTIKKDLKLTAAEIANSNIVALTSTLIVRVISGPACDYFGPRITFAACLLLGAIPSALAGTVTTANGLIALRFFVGILGGTFVPCQVWTTSFFDKNVVGTANALTAGLGNAGGGITYFVMPAIFDSLVAHQDLTPHVAWRVSFIVPFILIVTIAIAMLTLCDDCATGKWSQRHEAVQDNLKRRGLASPSTPSSMQEKTGGVAGSEPAESTPSEGTVTQEAALAADQGNGRRWQHPTI</sequence>
<protein>
    <submittedName>
        <fullName evidence="1">Uncharacterized protein</fullName>
    </submittedName>
</protein>
<organism evidence="1 2">
    <name type="scientific">Zarea fungicola</name>
    <dbReference type="NCBI Taxonomy" id="93591"/>
    <lineage>
        <taxon>Eukaryota</taxon>
        <taxon>Fungi</taxon>
        <taxon>Dikarya</taxon>
        <taxon>Ascomycota</taxon>
        <taxon>Pezizomycotina</taxon>
        <taxon>Sordariomycetes</taxon>
        <taxon>Hypocreomycetidae</taxon>
        <taxon>Hypocreales</taxon>
        <taxon>Cordycipitaceae</taxon>
        <taxon>Zarea</taxon>
    </lineage>
</organism>
<comment type="caution">
    <text evidence="1">The sequence shown here is derived from an EMBL/GenBank/DDBJ whole genome shotgun (WGS) entry which is preliminary data.</text>
</comment>
<dbReference type="Proteomes" id="UP001143910">
    <property type="component" value="Unassembled WGS sequence"/>
</dbReference>
<keyword evidence="2" id="KW-1185">Reference proteome</keyword>
<proteinExistence type="predicted"/>
<evidence type="ECO:0000313" key="2">
    <source>
        <dbReference type="Proteomes" id="UP001143910"/>
    </source>
</evidence>
<gene>
    <name evidence="1" type="ORF">NQ176_g4481</name>
</gene>